<comment type="caution">
    <text evidence="1">The sequence shown here is derived from an EMBL/GenBank/DDBJ whole genome shotgun (WGS) entry which is preliminary data.</text>
</comment>
<sequence>MKQVSKISKKLNLKYLKQNVTRKQISKKKIPVGVRERIIQLRELNFSTREIGIKFGIGSSIVSKTSKREEETGEVKDRERSGRPRILSPDDVKDILDILSSEKGSTAVKIHSMYVAKTGKYISVETIRNILKREYINWTPDNWKKVIFSDESKFVLFWSNFRKFCWRKKGDKLERAYVNQTKKFGGGSIMVWSCITSHGVGEICRIETHLDNEAADTKDWINQRNINTLKWPPYSPDLSPIENVWSEVKRCLEERLEEQQQEPAMKSEKLNKLWKMVEEEWKKIDINYIISLYDSMPCRMAAVIAND</sequence>
<keyword evidence="2" id="KW-1185">Reference proteome</keyword>
<feature type="non-terminal residue" evidence="1">
    <location>
        <position position="307"/>
    </location>
</feature>
<protein>
    <submittedName>
        <fullName evidence="1">6251_t:CDS:1</fullName>
    </submittedName>
</protein>
<organism evidence="1 2">
    <name type="scientific">Dentiscutata heterogama</name>
    <dbReference type="NCBI Taxonomy" id="1316150"/>
    <lineage>
        <taxon>Eukaryota</taxon>
        <taxon>Fungi</taxon>
        <taxon>Fungi incertae sedis</taxon>
        <taxon>Mucoromycota</taxon>
        <taxon>Glomeromycotina</taxon>
        <taxon>Glomeromycetes</taxon>
        <taxon>Diversisporales</taxon>
        <taxon>Gigasporaceae</taxon>
        <taxon>Dentiscutata</taxon>
    </lineage>
</organism>
<evidence type="ECO:0000313" key="1">
    <source>
        <dbReference type="EMBL" id="CAG8607287.1"/>
    </source>
</evidence>
<accession>A0ACA9MZ00</accession>
<proteinExistence type="predicted"/>
<reference evidence="1" key="1">
    <citation type="submission" date="2021-06" db="EMBL/GenBank/DDBJ databases">
        <authorList>
            <person name="Kallberg Y."/>
            <person name="Tangrot J."/>
            <person name="Rosling A."/>
        </authorList>
    </citation>
    <scope>NUCLEOTIDE SEQUENCE</scope>
    <source>
        <strain evidence="1">IL203A</strain>
    </source>
</reference>
<dbReference type="Proteomes" id="UP000789702">
    <property type="component" value="Unassembled WGS sequence"/>
</dbReference>
<name>A0ACA9MZ00_9GLOM</name>
<gene>
    <name evidence="1" type="ORF">DHETER_LOCUS7489</name>
</gene>
<dbReference type="EMBL" id="CAJVPU010010619">
    <property type="protein sequence ID" value="CAG8607287.1"/>
    <property type="molecule type" value="Genomic_DNA"/>
</dbReference>
<evidence type="ECO:0000313" key="2">
    <source>
        <dbReference type="Proteomes" id="UP000789702"/>
    </source>
</evidence>